<gene>
    <name evidence="1" type="ORF">DACRYDRAFT_92350</name>
</gene>
<sequence length="130" mass="14523">MVDIVGQEEMHLEEFLKFVKDVGLEHRFVAKGRTLHASFATDHFVLTNPDDTLLGQDNRVPAGLFRHPTPDSFDVSADLLDVMDYIFIAYLCMERARRERSAGVQSRAYSQAWRDGGTGTLGQGVFSMAG</sequence>
<dbReference type="Proteomes" id="UP000030653">
    <property type="component" value="Unassembled WGS sequence"/>
</dbReference>
<dbReference type="EMBL" id="JH795855">
    <property type="protein sequence ID" value="EJU06283.1"/>
    <property type="molecule type" value="Genomic_DNA"/>
</dbReference>
<dbReference type="AlphaFoldDB" id="M5GGY2"/>
<protein>
    <submittedName>
        <fullName evidence="1">Uncharacterized protein</fullName>
    </submittedName>
</protein>
<reference evidence="1 2" key="1">
    <citation type="journal article" date="2012" name="Science">
        <title>The Paleozoic origin of enzymatic lignin decomposition reconstructed from 31 fungal genomes.</title>
        <authorList>
            <person name="Floudas D."/>
            <person name="Binder M."/>
            <person name="Riley R."/>
            <person name="Barry K."/>
            <person name="Blanchette R.A."/>
            <person name="Henrissat B."/>
            <person name="Martinez A.T."/>
            <person name="Otillar R."/>
            <person name="Spatafora J.W."/>
            <person name="Yadav J.S."/>
            <person name="Aerts A."/>
            <person name="Benoit I."/>
            <person name="Boyd A."/>
            <person name="Carlson A."/>
            <person name="Copeland A."/>
            <person name="Coutinho P.M."/>
            <person name="de Vries R.P."/>
            <person name="Ferreira P."/>
            <person name="Findley K."/>
            <person name="Foster B."/>
            <person name="Gaskell J."/>
            <person name="Glotzer D."/>
            <person name="Gorecki P."/>
            <person name="Heitman J."/>
            <person name="Hesse C."/>
            <person name="Hori C."/>
            <person name="Igarashi K."/>
            <person name="Jurgens J.A."/>
            <person name="Kallen N."/>
            <person name="Kersten P."/>
            <person name="Kohler A."/>
            <person name="Kuees U."/>
            <person name="Kumar T.K.A."/>
            <person name="Kuo A."/>
            <person name="LaButti K."/>
            <person name="Larrondo L.F."/>
            <person name="Lindquist E."/>
            <person name="Ling A."/>
            <person name="Lombard V."/>
            <person name="Lucas S."/>
            <person name="Lundell T."/>
            <person name="Martin R."/>
            <person name="McLaughlin D.J."/>
            <person name="Morgenstern I."/>
            <person name="Morin E."/>
            <person name="Murat C."/>
            <person name="Nagy L.G."/>
            <person name="Nolan M."/>
            <person name="Ohm R.A."/>
            <person name="Patyshakuliyeva A."/>
            <person name="Rokas A."/>
            <person name="Ruiz-Duenas F.J."/>
            <person name="Sabat G."/>
            <person name="Salamov A."/>
            <person name="Samejima M."/>
            <person name="Schmutz J."/>
            <person name="Slot J.C."/>
            <person name="St John F."/>
            <person name="Stenlid J."/>
            <person name="Sun H."/>
            <person name="Sun S."/>
            <person name="Syed K."/>
            <person name="Tsang A."/>
            <person name="Wiebenga A."/>
            <person name="Young D."/>
            <person name="Pisabarro A."/>
            <person name="Eastwood D.C."/>
            <person name="Martin F."/>
            <person name="Cullen D."/>
            <person name="Grigoriev I.V."/>
            <person name="Hibbett D.S."/>
        </authorList>
    </citation>
    <scope>NUCLEOTIDE SEQUENCE [LARGE SCALE GENOMIC DNA]</scope>
    <source>
        <strain evidence="1 2">DJM-731 SS1</strain>
    </source>
</reference>
<keyword evidence="2" id="KW-1185">Reference proteome</keyword>
<dbReference type="GeneID" id="63692125"/>
<evidence type="ECO:0000313" key="1">
    <source>
        <dbReference type="EMBL" id="EJU06283.1"/>
    </source>
</evidence>
<organism evidence="1 2">
    <name type="scientific">Dacryopinax primogenitus (strain DJM 731)</name>
    <name type="common">Brown rot fungus</name>
    <dbReference type="NCBI Taxonomy" id="1858805"/>
    <lineage>
        <taxon>Eukaryota</taxon>
        <taxon>Fungi</taxon>
        <taxon>Dikarya</taxon>
        <taxon>Basidiomycota</taxon>
        <taxon>Agaricomycotina</taxon>
        <taxon>Dacrymycetes</taxon>
        <taxon>Dacrymycetales</taxon>
        <taxon>Dacrymycetaceae</taxon>
        <taxon>Dacryopinax</taxon>
    </lineage>
</organism>
<dbReference type="HOGENOM" id="CLU_1938088_0_0_1"/>
<dbReference type="RefSeq" id="XP_040633177.1">
    <property type="nucleotide sequence ID" value="XM_040777063.1"/>
</dbReference>
<evidence type="ECO:0000313" key="2">
    <source>
        <dbReference type="Proteomes" id="UP000030653"/>
    </source>
</evidence>
<accession>M5GGY2</accession>
<proteinExistence type="predicted"/>
<name>M5GGY2_DACPD</name>